<accession>A0A0P6W7T7</accession>
<evidence type="ECO:0000256" key="2">
    <source>
        <dbReference type="SAM" id="SignalP"/>
    </source>
</evidence>
<dbReference type="AlphaFoldDB" id="A0A0P6W7T7"/>
<evidence type="ECO:0000313" key="3">
    <source>
        <dbReference type="EMBL" id="KPL55205.1"/>
    </source>
</evidence>
<keyword evidence="4" id="KW-1185">Reference proteome</keyword>
<name>A0A0P6W7T7_9HYPH</name>
<feature type="chain" id="PRO_5006132156" evidence="2">
    <location>
        <begin position="35"/>
        <end position="334"/>
    </location>
</feature>
<protein>
    <submittedName>
        <fullName evidence="3">ABC transporter substrate-binding protein</fullName>
    </submittedName>
</protein>
<comment type="caution">
    <text evidence="3">The sequence shown here is derived from an EMBL/GenBank/DDBJ whole genome shotgun (WGS) entry which is preliminary data.</text>
</comment>
<dbReference type="PANTHER" id="PTHR42928">
    <property type="entry name" value="TRICARBOXYLATE-BINDING PROTEIN"/>
    <property type="match status" value="1"/>
</dbReference>
<dbReference type="InterPro" id="IPR006311">
    <property type="entry name" value="TAT_signal"/>
</dbReference>
<dbReference type="PANTHER" id="PTHR42928:SF5">
    <property type="entry name" value="BLR1237 PROTEIN"/>
    <property type="match status" value="1"/>
</dbReference>
<dbReference type="CDD" id="cd07012">
    <property type="entry name" value="PBP2_Bug_TTT"/>
    <property type="match status" value="1"/>
</dbReference>
<dbReference type="STRING" id="665126.ABB55_25680"/>
<dbReference type="Gene3D" id="3.40.190.150">
    <property type="entry name" value="Bordetella uptake gene, domain 1"/>
    <property type="match status" value="1"/>
</dbReference>
<gene>
    <name evidence="3" type="ORF">ABB55_25680</name>
</gene>
<dbReference type="SUPFAM" id="SSF53850">
    <property type="entry name" value="Periplasmic binding protein-like II"/>
    <property type="match status" value="1"/>
</dbReference>
<dbReference type="InterPro" id="IPR005064">
    <property type="entry name" value="BUG"/>
</dbReference>
<keyword evidence="2" id="KW-0732">Signal</keyword>
<reference evidence="3 4" key="2">
    <citation type="submission" date="2015-10" db="EMBL/GenBank/DDBJ databases">
        <title>Draft Genome Sequence of Prosthecomicrobium hirschii ATCC 27832.</title>
        <authorList>
            <person name="Daniel J."/>
            <person name="Givan S.A."/>
            <person name="Brun Y.V."/>
            <person name="Brown P.J."/>
        </authorList>
    </citation>
    <scope>NUCLEOTIDE SEQUENCE [LARGE SCALE GENOMIC DNA]</scope>
    <source>
        <strain evidence="3 4">16</strain>
    </source>
</reference>
<dbReference type="RefSeq" id="WP_054361372.1">
    <property type="nucleotide sequence ID" value="NZ_LJYW01000001.1"/>
</dbReference>
<dbReference type="PIRSF" id="PIRSF017082">
    <property type="entry name" value="YflP"/>
    <property type="match status" value="1"/>
</dbReference>
<dbReference type="PROSITE" id="PS51318">
    <property type="entry name" value="TAT"/>
    <property type="match status" value="1"/>
</dbReference>
<reference evidence="3 4" key="1">
    <citation type="submission" date="2015-09" db="EMBL/GenBank/DDBJ databases">
        <authorList>
            <person name="Jackson K.R."/>
            <person name="Lunt B.L."/>
            <person name="Fisher J.N.B."/>
            <person name="Gardner A.V."/>
            <person name="Bailey M.E."/>
            <person name="Deus L.M."/>
            <person name="Earl A.S."/>
            <person name="Gibby P.D."/>
            <person name="Hartmann K.A."/>
            <person name="Liu J.E."/>
            <person name="Manci A.M."/>
            <person name="Nielsen D.A."/>
            <person name="Solomon M.B."/>
            <person name="Breakwell D.P."/>
            <person name="Burnett S.H."/>
            <person name="Grose J.H."/>
        </authorList>
    </citation>
    <scope>NUCLEOTIDE SEQUENCE [LARGE SCALE GENOMIC DNA]</scope>
    <source>
        <strain evidence="3 4">16</strain>
    </source>
</reference>
<proteinExistence type="inferred from homology"/>
<dbReference type="EMBL" id="LJYW01000001">
    <property type="protein sequence ID" value="KPL55205.1"/>
    <property type="molecule type" value="Genomic_DNA"/>
</dbReference>
<dbReference type="Gene3D" id="3.40.190.10">
    <property type="entry name" value="Periplasmic binding protein-like II"/>
    <property type="match status" value="1"/>
</dbReference>
<organism evidence="3 4">
    <name type="scientific">Prosthecodimorpha hirschii</name>
    <dbReference type="NCBI Taxonomy" id="665126"/>
    <lineage>
        <taxon>Bacteria</taxon>
        <taxon>Pseudomonadati</taxon>
        <taxon>Pseudomonadota</taxon>
        <taxon>Alphaproteobacteria</taxon>
        <taxon>Hyphomicrobiales</taxon>
        <taxon>Ancalomicrobiaceae</taxon>
        <taxon>Prosthecodimorpha</taxon>
    </lineage>
</organism>
<dbReference type="InterPro" id="IPR042100">
    <property type="entry name" value="Bug_dom1"/>
</dbReference>
<dbReference type="Pfam" id="PF03401">
    <property type="entry name" value="TctC"/>
    <property type="match status" value="1"/>
</dbReference>
<dbReference type="Proteomes" id="UP000048984">
    <property type="component" value="Unassembled WGS sequence"/>
</dbReference>
<comment type="similarity">
    <text evidence="1">Belongs to the UPF0065 (bug) family.</text>
</comment>
<evidence type="ECO:0000313" key="4">
    <source>
        <dbReference type="Proteomes" id="UP000048984"/>
    </source>
</evidence>
<feature type="signal peptide" evidence="2">
    <location>
        <begin position="1"/>
        <end position="34"/>
    </location>
</feature>
<sequence length="334" mass="34007">MTTLNVSPLTFGRRTLLAALAGAAVLAAAGPAAAQTWPNRPITMIVPWGAGGGTDATARMIASLLEKQLGVPVPVVNRTGGSGVVGHQAIASAEPDGYTIGIATLEIGGMHHQGLTALTHEAYEPIGLYNSDPAAIFVRADSPYKTAKDLVDAVAKSSDRQFKASGSAQGGVNHLALAGLLKAAGIPTARVAWVPSEGAAPGLQDLAAGGVQIATASLPEAAALMAAGRIRPLAILAPKRDAAAPDVPTLQEAAGLAWSMGSWRGIVAPKGTPAPVVARLQAEVGKAVETADYLNFMKSKGYATGWTPGEGFRAFMVANDKNLGETLTEVGLKK</sequence>
<evidence type="ECO:0000256" key="1">
    <source>
        <dbReference type="ARBA" id="ARBA00006987"/>
    </source>
</evidence>